<feature type="compositionally biased region" description="Basic and acidic residues" evidence="1">
    <location>
        <begin position="13"/>
        <end position="23"/>
    </location>
</feature>
<name>A0AAW0M6J1_QUESU</name>
<accession>A0AAW0M6J1</accession>
<protein>
    <submittedName>
        <fullName evidence="3">Ribonuclease h protein</fullName>
    </submittedName>
</protein>
<dbReference type="InterPro" id="IPR026960">
    <property type="entry name" value="RVT-Znf"/>
</dbReference>
<gene>
    <name evidence="3" type="ORF">CFP56_008655</name>
</gene>
<sequence length="408" mass="46395">MVWRDINVGATETDSRGSEESRRHFSAGDLGRRVDQGNLFQERPNLEEVIMTGTEILDVNGSVEANRVTVSTDLEASFQAQLEEIDTELNKFETLVGREEVGPVSVNTVGAVGPGLMGQRGTNGGLFESNNDQVNFESAKGRRWAQESIKIGSSGMKKEPSVLKRNLRHLHCHTSDHRPILLSLNGNGEKQRWKRKLFRFESMWVADPGCKAAINEAWAEPVWNSNIIETMFYPWEASMITGTIVSKGEDLDTLVWPLTSDGEYLVQTAYWLLKNGVAQANPSSSTDTDATVWKGVWKIHAPSKIRHFMWRVLKDSLPTKLNLRTRQVMVDEACSLCEDGKETIMHSLWYCEQAQAVWKAERSFVDLYKKQHRSLLDLFETVIQEGSTYRIAWFATIAWSLWQRRNRI</sequence>
<dbReference type="Pfam" id="PF13966">
    <property type="entry name" value="zf-RVT"/>
    <property type="match status" value="1"/>
</dbReference>
<feature type="region of interest" description="Disordered" evidence="1">
    <location>
        <begin position="1"/>
        <end position="28"/>
    </location>
</feature>
<evidence type="ECO:0000259" key="2">
    <source>
        <dbReference type="Pfam" id="PF13966"/>
    </source>
</evidence>
<comment type="caution">
    <text evidence="3">The sequence shown here is derived from an EMBL/GenBank/DDBJ whole genome shotgun (WGS) entry which is preliminary data.</text>
</comment>
<reference evidence="3 4" key="1">
    <citation type="journal article" date="2018" name="Sci. Data">
        <title>The draft genome sequence of cork oak.</title>
        <authorList>
            <person name="Ramos A.M."/>
            <person name="Usie A."/>
            <person name="Barbosa P."/>
            <person name="Barros P.M."/>
            <person name="Capote T."/>
            <person name="Chaves I."/>
            <person name="Simoes F."/>
            <person name="Abreu I."/>
            <person name="Carrasquinho I."/>
            <person name="Faro C."/>
            <person name="Guimaraes J.B."/>
            <person name="Mendonca D."/>
            <person name="Nobrega F."/>
            <person name="Rodrigues L."/>
            <person name="Saibo N.J.M."/>
            <person name="Varela M.C."/>
            <person name="Egas C."/>
            <person name="Matos J."/>
            <person name="Miguel C.M."/>
            <person name="Oliveira M.M."/>
            <person name="Ricardo C.P."/>
            <person name="Goncalves S."/>
        </authorList>
    </citation>
    <scope>NUCLEOTIDE SEQUENCE [LARGE SCALE GENOMIC DNA]</scope>
    <source>
        <strain evidence="4">cv. HL8</strain>
    </source>
</reference>
<evidence type="ECO:0000256" key="1">
    <source>
        <dbReference type="SAM" id="MobiDB-lite"/>
    </source>
</evidence>
<keyword evidence="4" id="KW-1185">Reference proteome</keyword>
<proteinExistence type="predicted"/>
<feature type="domain" description="Reverse transcriptase zinc-binding" evidence="2">
    <location>
        <begin position="288"/>
        <end position="358"/>
    </location>
</feature>
<evidence type="ECO:0000313" key="4">
    <source>
        <dbReference type="Proteomes" id="UP000237347"/>
    </source>
</evidence>
<evidence type="ECO:0000313" key="3">
    <source>
        <dbReference type="EMBL" id="KAK7859072.1"/>
    </source>
</evidence>
<dbReference type="EMBL" id="PKMF04000015">
    <property type="protein sequence ID" value="KAK7859072.1"/>
    <property type="molecule type" value="Genomic_DNA"/>
</dbReference>
<dbReference type="Proteomes" id="UP000237347">
    <property type="component" value="Unassembled WGS sequence"/>
</dbReference>
<dbReference type="AlphaFoldDB" id="A0AAW0M6J1"/>
<organism evidence="3 4">
    <name type="scientific">Quercus suber</name>
    <name type="common">Cork oak</name>
    <dbReference type="NCBI Taxonomy" id="58331"/>
    <lineage>
        <taxon>Eukaryota</taxon>
        <taxon>Viridiplantae</taxon>
        <taxon>Streptophyta</taxon>
        <taxon>Embryophyta</taxon>
        <taxon>Tracheophyta</taxon>
        <taxon>Spermatophyta</taxon>
        <taxon>Magnoliopsida</taxon>
        <taxon>eudicotyledons</taxon>
        <taxon>Gunneridae</taxon>
        <taxon>Pentapetalae</taxon>
        <taxon>rosids</taxon>
        <taxon>fabids</taxon>
        <taxon>Fagales</taxon>
        <taxon>Fagaceae</taxon>
        <taxon>Quercus</taxon>
    </lineage>
</organism>